<sequence length="448" mass="51208">MTVMDFSSISEDLIKRLDSLIPDWKSKINEEQFQSALKEGQLDEFWLLNRLRDATRADTYRKISDKGKEFTVNKDSSLDKSLFDSFVSVGAAIQVHLEELLNIESEIAKIIQECSDSWKERGFEHDKNSLNRFFDQAKKDLSEQSKVYNAAIDHTSNVMVSRVWELDSSKAESVSSIIRYNMQRFKDENSRLVSIQSEFVDSLQKTVMSRVDSLEGGNRTSSSIRNLQLAKEELLQLKEQLEGIASSEIENQKRLRKEFVSSVVDTPFAIKELWDTWKSALGHGSREDLFKEERDKGFIGEMKGEFRSLMKDCLKSFVKGASSFTLERYVIPSVKEKIKEWQEEGDRLYDNDLYKGCNYAWWVHPLTFGFCTGATLATNAIALARGNVIDLRGILFCCEFVTMVGAVPIGATFGTLMKSFTTHFFKSTIKSYLRSMVCDTVAEKIFSN</sequence>
<dbReference type="Proteomes" id="UP000007952">
    <property type="component" value="Chromosome"/>
</dbReference>
<gene>
    <name evidence="2" type="ordered locus">MHF_0852</name>
</gene>
<name>F6FIR8_MYCHI</name>
<feature type="transmembrane region" description="Helical" evidence="1">
    <location>
        <begin position="359"/>
        <end position="382"/>
    </location>
</feature>
<organism evidence="2 3">
    <name type="scientific">Mycoplasma haemofelis (strain Ohio2)</name>
    <dbReference type="NCBI Taxonomy" id="859194"/>
    <lineage>
        <taxon>Bacteria</taxon>
        <taxon>Bacillati</taxon>
        <taxon>Mycoplasmatota</taxon>
        <taxon>Mollicutes</taxon>
        <taxon>Mycoplasmataceae</taxon>
        <taxon>Mycoplasma</taxon>
    </lineage>
</organism>
<keyword evidence="1" id="KW-0472">Membrane</keyword>
<dbReference type="BioCyc" id="MHAE859194:G1GR7-851-MONOMER"/>
<reference key="2">
    <citation type="submission" date="2011-05" db="EMBL/GenBank/DDBJ databases">
        <title>The Genome of Mycoplasma haemofelis Strain Ohio2, a pathogenic hemoplasma of the cat.</title>
        <authorList>
            <person name="Santos A.P."/>
            <person name="Guimaraes A.M.S."/>
            <person name="SanMiguel P.J."/>
            <person name="Martin S.W."/>
            <person name="Messick J.B."/>
        </authorList>
    </citation>
    <scope>NUCLEOTIDE SEQUENCE</scope>
    <source>
        <strain>Ohio2</strain>
    </source>
</reference>
<feature type="transmembrane region" description="Helical" evidence="1">
    <location>
        <begin position="394"/>
        <end position="417"/>
    </location>
</feature>
<proteinExistence type="predicted"/>
<evidence type="ECO:0000313" key="3">
    <source>
        <dbReference type="Proteomes" id="UP000007952"/>
    </source>
</evidence>
<accession>F6FIR8</accession>
<dbReference type="KEGG" id="mhf:MHF_0852"/>
<keyword evidence="1" id="KW-1133">Transmembrane helix</keyword>
<reference evidence="2 3" key="1">
    <citation type="journal article" date="2011" name="J. Bacteriol.">
        <title>Complete genome sequences of two hemotropic Mycoplasmas, Mycoplasma haemofelis strain Ohio2 and Mycoplasma suis strain Illinois.</title>
        <authorList>
            <person name="Messick J.B."/>
            <person name="Santos A.P."/>
            <person name="Guimaraes A.M."/>
        </authorList>
    </citation>
    <scope>NUCLEOTIDE SEQUENCE [LARGE SCALE GENOMIC DNA]</scope>
    <source>
        <strain evidence="2 3">Ohio2</strain>
    </source>
</reference>
<dbReference type="EMBL" id="CP002808">
    <property type="protein sequence ID" value="AEG73116.1"/>
    <property type="molecule type" value="Genomic_DNA"/>
</dbReference>
<protein>
    <submittedName>
        <fullName evidence="2">Uncharacterized protein</fullName>
    </submittedName>
</protein>
<dbReference type="AlphaFoldDB" id="F6FIR8"/>
<dbReference type="HOGENOM" id="CLU_605234_0_0_14"/>
<keyword evidence="1" id="KW-0812">Transmembrane</keyword>
<evidence type="ECO:0000256" key="1">
    <source>
        <dbReference type="SAM" id="Phobius"/>
    </source>
</evidence>
<dbReference type="STRING" id="859194.MHF_0852"/>
<evidence type="ECO:0000313" key="2">
    <source>
        <dbReference type="EMBL" id="AEG73116.1"/>
    </source>
</evidence>